<evidence type="ECO:0000256" key="3">
    <source>
        <dbReference type="ARBA" id="ARBA00023235"/>
    </source>
</evidence>
<dbReference type="PIRSF" id="PIRSF001430">
    <property type="entry name" value="tRNA_psdUrid_synth"/>
    <property type="match status" value="1"/>
</dbReference>
<proteinExistence type="inferred from homology"/>
<comment type="caution">
    <text evidence="4">Lacks conserved residue(s) required for the propagation of feature annotation.</text>
</comment>
<accession>A0A6G7Y411</accession>
<comment type="function">
    <text evidence="4">Formation of pseudouridine at positions 38, 39 and 40 in the anticodon stem and loop of transfer RNAs.</text>
</comment>
<evidence type="ECO:0000256" key="1">
    <source>
        <dbReference type="ARBA" id="ARBA00009375"/>
    </source>
</evidence>
<keyword evidence="3 4" id="KW-0413">Isomerase</keyword>
<gene>
    <name evidence="4 9" type="primary">truA</name>
    <name evidence="9" type="ORF">G7070_02760</name>
</gene>
<dbReference type="RefSeq" id="WP_166231805.1">
    <property type="nucleotide sequence ID" value="NZ_CP049865.1"/>
</dbReference>
<dbReference type="GO" id="GO:0003723">
    <property type="term" value="F:RNA binding"/>
    <property type="evidence" value="ECO:0007669"/>
    <property type="project" value="InterPro"/>
</dbReference>
<evidence type="ECO:0000256" key="6">
    <source>
        <dbReference type="PIRSR" id="PIRSR001430-2"/>
    </source>
</evidence>
<dbReference type="HAMAP" id="MF_00171">
    <property type="entry name" value="TruA"/>
    <property type="match status" value="1"/>
</dbReference>
<dbReference type="GO" id="GO:0160147">
    <property type="term" value="F:tRNA pseudouridine(38-40) synthase activity"/>
    <property type="evidence" value="ECO:0007669"/>
    <property type="project" value="UniProtKB-EC"/>
</dbReference>
<name>A0A6G7Y411_9ACTN</name>
<feature type="binding site" evidence="4 6">
    <location>
        <position position="111"/>
    </location>
    <ligand>
        <name>substrate</name>
    </ligand>
</feature>
<dbReference type="InterPro" id="IPR020095">
    <property type="entry name" value="PsdUridine_synth_TruA_C"/>
</dbReference>
<dbReference type="InterPro" id="IPR020097">
    <property type="entry name" value="PsdUridine_synth_TruA_a/b_dom"/>
</dbReference>
<dbReference type="Pfam" id="PF01416">
    <property type="entry name" value="PseudoU_synth_1"/>
    <property type="match status" value="2"/>
</dbReference>
<evidence type="ECO:0000313" key="10">
    <source>
        <dbReference type="Proteomes" id="UP000501058"/>
    </source>
</evidence>
<evidence type="ECO:0000313" key="9">
    <source>
        <dbReference type="EMBL" id="QIK71406.1"/>
    </source>
</evidence>
<dbReference type="EC" id="5.4.99.12" evidence="4"/>
<dbReference type="NCBIfam" id="TIGR00071">
    <property type="entry name" value="hisT_truA"/>
    <property type="match status" value="1"/>
</dbReference>
<dbReference type="EMBL" id="CP049865">
    <property type="protein sequence ID" value="QIK71406.1"/>
    <property type="molecule type" value="Genomic_DNA"/>
</dbReference>
<dbReference type="KEGG" id="prv:G7070_02760"/>
<dbReference type="Gene3D" id="3.30.70.660">
    <property type="entry name" value="Pseudouridine synthase I, catalytic domain, C-terminal subdomain"/>
    <property type="match status" value="1"/>
</dbReference>
<evidence type="ECO:0000256" key="4">
    <source>
        <dbReference type="HAMAP-Rule" id="MF_00171"/>
    </source>
</evidence>
<reference evidence="9 10" key="1">
    <citation type="submission" date="2020-03" db="EMBL/GenBank/DDBJ databases">
        <title>Propioniciclava sp. nov., isolated from Hydrophilus acuminatus.</title>
        <authorList>
            <person name="Hyun D.-W."/>
            <person name="Bae J.-W."/>
        </authorList>
    </citation>
    <scope>NUCLEOTIDE SEQUENCE [LARGE SCALE GENOMIC DNA]</scope>
    <source>
        <strain evidence="9 10">HDW11</strain>
    </source>
</reference>
<dbReference type="Gene3D" id="3.30.70.580">
    <property type="entry name" value="Pseudouridine synthase I, catalytic domain, N-terminal subdomain"/>
    <property type="match status" value="1"/>
</dbReference>
<dbReference type="Proteomes" id="UP000501058">
    <property type="component" value="Chromosome"/>
</dbReference>
<dbReference type="GO" id="GO:0031119">
    <property type="term" value="P:tRNA pseudouridine synthesis"/>
    <property type="evidence" value="ECO:0007669"/>
    <property type="project" value="UniProtKB-UniRule"/>
</dbReference>
<sequence>MTRYRIDLAYDGTDFHGWAVQDGLRTVQGTLQEWITRVLRLDAPAELTVAGRTDAGVHARGQVAHVDLAPGVAEELQRRLDRVLPPDVVVRRVAEAPDGFDARFAAVWRRYVFRLSDAAGDPLTRATRVRVRGPLDVAALDAAARRLVGLHDFAAFCKRREGATTIREILEAHAERDEEGTVAVTLRADAFCHSMVRSVVGALVAVGQGRHDPAWIDDLLARPERAGDVTVMPPYGLVLEEVGYPADADLAARQLQARARRDSEEQP</sequence>
<comment type="similarity">
    <text evidence="1 4 7">Belongs to the tRNA pseudouridine synthase TruA family.</text>
</comment>
<organism evidence="9 10">
    <name type="scientific">Propioniciclava coleopterorum</name>
    <dbReference type="NCBI Taxonomy" id="2714937"/>
    <lineage>
        <taxon>Bacteria</taxon>
        <taxon>Bacillati</taxon>
        <taxon>Actinomycetota</taxon>
        <taxon>Actinomycetes</taxon>
        <taxon>Propionibacteriales</taxon>
        <taxon>Propionibacteriaceae</taxon>
        <taxon>Propioniciclava</taxon>
    </lineage>
</organism>
<dbReference type="PANTHER" id="PTHR11142">
    <property type="entry name" value="PSEUDOURIDYLATE SYNTHASE"/>
    <property type="match status" value="1"/>
</dbReference>
<protein>
    <recommendedName>
        <fullName evidence="4">tRNA pseudouridine synthase A</fullName>
        <ecNumber evidence="4">5.4.99.12</ecNumber>
    </recommendedName>
    <alternativeName>
        <fullName evidence="4">tRNA pseudouridine(38-40) synthase</fullName>
    </alternativeName>
    <alternativeName>
        <fullName evidence="4">tRNA pseudouridylate synthase I</fullName>
    </alternativeName>
    <alternativeName>
        <fullName evidence="4">tRNA-uridine isomerase I</fullName>
    </alternativeName>
</protein>
<dbReference type="AlphaFoldDB" id="A0A6G7Y411"/>
<dbReference type="CDD" id="cd02570">
    <property type="entry name" value="PseudoU_synth_EcTruA"/>
    <property type="match status" value="1"/>
</dbReference>
<dbReference type="InterPro" id="IPR020103">
    <property type="entry name" value="PsdUridine_synth_cat_dom_sf"/>
</dbReference>
<comment type="catalytic activity">
    <reaction evidence="4 7">
        <text>uridine(38/39/40) in tRNA = pseudouridine(38/39/40) in tRNA</text>
        <dbReference type="Rhea" id="RHEA:22376"/>
        <dbReference type="Rhea" id="RHEA-COMP:10085"/>
        <dbReference type="Rhea" id="RHEA-COMP:10087"/>
        <dbReference type="ChEBI" id="CHEBI:65314"/>
        <dbReference type="ChEBI" id="CHEBI:65315"/>
        <dbReference type="EC" id="5.4.99.12"/>
    </reaction>
</comment>
<dbReference type="InterPro" id="IPR001406">
    <property type="entry name" value="PsdUridine_synth_TruA"/>
</dbReference>
<evidence type="ECO:0000256" key="7">
    <source>
        <dbReference type="RuleBase" id="RU003792"/>
    </source>
</evidence>
<dbReference type="InterPro" id="IPR020094">
    <property type="entry name" value="TruA/RsuA/RluB/E/F_N"/>
</dbReference>
<keyword evidence="2 4" id="KW-0819">tRNA processing</keyword>
<dbReference type="PANTHER" id="PTHR11142:SF0">
    <property type="entry name" value="TRNA PSEUDOURIDINE SYNTHASE-LIKE 1"/>
    <property type="match status" value="1"/>
</dbReference>
<evidence type="ECO:0000256" key="2">
    <source>
        <dbReference type="ARBA" id="ARBA00022694"/>
    </source>
</evidence>
<evidence type="ECO:0000259" key="8">
    <source>
        <dbReference type="Pfam" id="PF01416"/>
    </source>
</evidence>
<feature type="active site" description="Nucleophile" evidence="4 5">
    <location>
        <position position="54"/>
    </location>
</feature>
<dbReference type="SUPFAM" id="SSF55120">
    <property type="entry name" value="Pseudouridine synthase"/>
    <property type="match status" value="1"/>
</dbReference>
<feature type="domain" description="Pseudouridine synthase I TruA alpha/beta" evidence="8">
    <location>
        <begin position="9"/>
        <end position="104"/>
    </location>
</feature>
<feature type="domain" description="Pseudouridine synthase I TruA alpha/beta" evidence="8">
    <location>
        <begin position="143"/>
        <end position="245"/>
    </location>
</feature>
<comment type="subunit">
    <text evidence="4">Homodimer.</text>
</comment>
<dbReference type="FunFam" id="3.30.70.580:FF:000001">
    <property type="entry name" value="tRNA pseudouridine synthase A"/>
    <property type="match status" value="1"/>
</dbReference>
<evidence type="ECO:0000256" key="5">
    <source>
        <dbReference type="PIRSR" id="PIRSR001430-1"/>
    </source>
</evidence>
<keyword evidence="10" id="KW-1185">Reference proteome</keyword>